<evidence type="ECO:0000313" key="3">
    <source>
        <dbReference type="Proteomes" id="UP000008837"/>
    </source>
</evidence>
<dbReference type="OMA" id="RECWADI"/>
<feature type="transmembrane region" description="Helical" evidence="1">
    <location>
        <begin position="110"/>
        <end position="130"/>
    </location>
</feature>
<evidence type="ECO:0000256" key="1">
    <source>
        <dbReference type="SAM" id="Phobius"/>
    </source>
</evidence>
<dbReference type="EMBL" id="AAYY01000004">
    <property type="protein sequence ID" value="EDP44319.1"/>
    <property type="molecule type" value="Genomic_DNA"/>
</dbReference>
<dbReference type="VEuPathDB" id="FungiDB:MGL_1716"/>
<dbReference type="InParanoid" id="A8PYS6"/>
<comment type="caution">
    <text evidence="2">The sequence shown here is derived from an EMBL/GenBank/DDBJ whole genome shotgun (WGS) entry which is preliminary data.</text>
</comment>
<dbReference type="OrthoDB" id="3364069at2759"/>
<organism evidence="2 3">
    <name type="scientific">Malassezia globosa (strain ATCC MYA-4612 / CBS 7966)</name>
    <name type="common">Dandruff-associated fungus</name>
    <dbReference type="NCBI Taxonomy" id="425265"/>
    <lineage>
        <taxon>Eukaryota</taxon>
        <taxon>Fungi</taxon>
        <taxon>Dikarya</taxon>
        <taxon>Basidiomycota</taxon>
        <taxon>Ustilaginomycotina</taxon>
        <taxon>Malasseziomycetes</taxon>
        <taxon>Malasseziales</taxon>
        <taxon>Malasseziaceae</taxon>
        <taxon>Malassezia</taxon>
    </lineage>
</organism>
<name>A8PYS6_MALGO</name>
<accession>A8PYS6</accession>
<reference evidence="2 3" key="1">
    <citation type="journal article" date="2007" name="Proc. Natl. Acad. Sci. U.S.A.">
        <title>Dandruff-associated Malassezia genomes reveal convergent and divergent virulence traits shared with plant and human fungal pathogens.</title>
        <authorList>
            <person name="Xu J."/>
            <person name="Saunders C.W."/>
            <person name="Hu P."/>
            <person name="Grant R.A."/>
            <person name="Boekhout T."/>
            <person name="Kuramae E.E."/>
            <person name="Kronstad J.W."/>
            <person name="Deangelis Y.M."/>
            <person name="Reeder N.L."/>
            <person name="Johnstone K.R."/>
            <person name="Leland M."/>
            <person name="Fieno A.M."/>
            <person name="Begley W.M."/>
            <person name="Sun Y."/>
            <person name="Lacey M.P."/>
            <person name="Chaudhary T."/>
            <person name="Keough T."/>
            <person name="Chu L."/>
            <person name="Sears R."/>
            <person name="Yuan B."/>
            <person name="Dawson T.L.Jr."/>
        </authorList>
    </citation>
    <scope>NUCLEOTIDE SEQUENCE [LARGE SCALE GENOMIC DNA]</scope>
    <source>
        <strain evidence="3">ATCC MYA-4612 / CBS 7966</strain>
    </source>
</reference>
<evidence type="ECO:0000313" key="2">
    <source>
        <dbReference type="EMBL" id="EDP44319.1"/>
    </source>
</evidence>
<keyword evidence="1" id="KW-0812">Transmembrane</keyword>
<keyword evidence="3" id="KW-1185">Reference proteome</keyword>
<keyword evidence="1" id="KW-1133">Transmembrane helix</keyword>
<keyword evidence="1" id="KW-0472">Membrane</keyword>
<dbReference type="KEGG" id="mgl:MGL_1716"/>
<feature type="transmembrane region" description="Helical" evidence="1">
    <location>
        <begin position="296"/>
        <end position="315"/>
    </location>
</feature>
<dbReference type="Proteomes" id="UP000008837">
    <property type="component" value="Unassembled WGS sequence"/>
</dbReference>
<dbReference type="STRING" id="425265.A8PYS6"/>
<dbReference type="AlphaFoldDB" id="A8PYS6"/>
<proteinExistence type="predicted"/>
<dbReference type="GeneID" id="5855840"/>
<feature type="transmembrane region" description="Helical" evidence="1">
    <location>
        <begin position="20"/>
        <end position="39"/>
    </location>
</feature>
<dbReference type="RefSeq" id="XP_001731533.1">
    <property type="nucleotide sequence ID" value="XM_001731481.1"/>
</dbReference>
<protein>
    <submittedName>
        <fullName evidence="2">Uncharacterized protein</fullName>
    </submittedName>
</protein>
<sequence>MVFTIGTVCWYASFKLRPLFWEVVFVVLKVVGFLLSILLQNAQFNAVSPMLLSTLMALCRTLVVESLRIVSHEASTLILIALAWNEYGHLQPESFDAEPKCWTGVDDPRFILTLWLGCGWAFAEVLAGSYQLYKFVPMYRTTDRPMLGLGEEDLLTDFIDAAEEEQDEGSSSYLSSGRSSDQLEGMSLDELILMREKTELEDQLGEYLENVPPAIITLWRLDSVLWQLGTCLLISAAIVQAQGCASLDGNTTYRFLPFPPLHSMRWTFAIIVIIHTISVLAWLLVLPRLGLTNVTYSSLLVGLVLLSSGLGRWNVLK</sequence>
<feature type="transmembrane region" description="Helical" evidence="1">
    <location>
        <begin position="266"/>
        <end position="284"/>
    </location>
</feature>
<gene>
    <name evidence="2" type="ORF">MGL_1716</name>
</gene>